<accession>A0A6J5J4F0</accession>
<dbReference type="Proteomes" id="UP000494301">
    <property type="component" value="Unassembled WGS sequence"/>
</dbReference>
<sequence length="82" mass="8733">MTAHATGRDDTVSPAVGSFRLATSRPPSDDRIEERIDEGLEESFPASDPPAVGGATRIDPAKPSGDHERRKPHAPSPPPDHD</sequence>
<feature type="compositionally biased region" description="Basic and acidic residues" evidence="1">
    <location>
        <begin position="27"/>
        <end position="38"/>
    </location>
</feature>
<proteinExistence type="predicted"/>
<name>A0A6J5J4F0_9BURK</name>
<evidence type="ECO:0000313" key="2">
    <source>
        <dbReference type="EMBL" id="CAB3966361.1"/>
    </source>
</evidence>
<feature type="compositionally biased region" description="Basic and acidic residues" evidence="1">
    <location>
        <begin position="1"/>
        <end position="11"/>
    </location>
</feature>
<feature type="region of interest" description="Disordered" evidence="1">
    <location>
        <begin position="1"/>
        <end position="82"/>
    </location>
</feature>
<evidence type="ECO:0000256" key="1">
    <source>
        <dbReference type="SAM" id="MobiDB-lite"/>
    </source>
</evidence>
<reference evidence="2 3" key="1">
    <citation type="submission" date="2020-04" db="EMBL/GenBank/DDBJ databases">
        <authorList>
            <person name="Depoorter E."/>
        </authorList>
    </citation>
    <scope>NUCLEOTIDE SEQUENCE [LARGE SCALE GENOMIC DNA]</scope>
    <source>
        <strain evidence="2 3">BCC0217</strain>
    </source>
</reference>
<evidence type="ECO:0000313" key="3">
    <source>
        <dbReference type="Proteomes" id="UP000494301"/>
    </source>
</evidence>
<dbReference type="EMBL" id="CABWIL020000013">
    <property type="protein sequence ID" value="CAB3966361.1"/>
    <property type="molecule type" value="Genomic_DNA"/>
</dbReference>
<dbReference type="RefSeq" id="WP_175222066.1">
    <property type="nucleotide sequence ID" value="NZ_CABWIL020000013.1"/>
</dbReference>
<gene>
    <name evidence="2" type="ORF">BLA3211_03889</name>
</gene>
<organism evidence="2 3">
    <name type="scientific">Burkholderia aenigmatica</name>
    <dbReference type="NCBI Taxonomy" id="2015348"/>
    <lineage>
        <taxon>Bacteria</taxon>
        <taxon>Pseudomonadati</taxon>
        <taxon>Pseudomonadota</taxon>
        <taxon>Betaproteobacteria</taxon>
        <taxon>Burkholderiales</taxon>
        <taxon>Burkholderiaceae</taxon>
        <taxon>Burkholderia</taxon>
        <taxon>Burkholderia cepacia complex</taxon>
    </lineage>
</organism>
<dbReference type="AlphaFoldDB" id="A0A6J5J4F0"/>
<protein>
    <submittedName>
        <fullName evidence="2">Uncharacterized protein</fullName>
    </submittedName>
</protein>